<feature type="non-terminal residue" evidence="1">
    <location>
        <position position="1"/>
    </location>
</feature>
<evidence type="ECO:0000313" key="1">
    <source>
        <dbReference type="EMBL" id="KDO53827.1"/>
    </source>
</evidence>
<keyword evidence="2" id="KW-1185">Reference proteome</keyword>
<reference evidence="1 2" key="1">
    <citation type="submission" date="2014-04" db="EMBL/GenBank/DDBJ databases">
        <authorList>
            <consortium name="International Citrus Genome Consortium"/>
            <person name="Gmitter F."/>
            <person name="Chen C."/>
            <person name="Farmerie W."/>
            <person name="Harkins T."/>
            <person name="Desany B."/>
            <person name="Mohiuddin M."/>
            <person name="Kodira C."/>
            <person name="Borodovsky M."/>
            <person name="Lomsadze A."/>
            <person name="Burns P."/>
            <person name="Jenkins J."/>
            <person name="Prochnik S."/>
            <person name="Shu S."/>
            <person name="Chapman J."/>
            <person name="Pitluck S."/>
            <person name="Schmutz J."/>
            <person name="Rokhsar D."/>
        </authorList>
    </citation>
    <scope>NUCLEOTIDE SEQUENCE</scope>
</reference>
<dbReference type="PANTHER" id="PTHR33223:SF10">
    <property type="entry name" value="AMINOTRANSFERASE-LIKE PLANT MOBILE DOMAIN-CONTAINING PROTEIN"/>
    <property type="match status" value="1"/>
</dbReference>
<protein>
    <submittedName>
        <fullName evidence="1">Uncharacterized protein</fullName>
    </submittedName>
</protein>
<dbReference type="PANTHER" id="PTHR33223">
    <property type="entry name" value="CCHC-TYPE DOMAIN-CONTAINING PROTEIN"/>
    <property type="match status" value="1"/>
</dbReference>
<dbReference type="AlphaFoldDB" id="A0A067ERI4"/>
<evidence type="ECO:0000313" key="2">
    <source>
        <dbReference type="Proteomes" id="UP000027120"/>
    </source>
</evidence>
<dbReference type="Proteomes" id="UP000027120">
    <property type="component" value="Unassembled WGS sequence"/>
</dbReference>
<dbReference type="EMBL" id="KK785006">
    <property type="protein sequence ID" value="KDO53827.1"/>
    <property type="molecule type" value="Genomic_DNA"/>
</dbReference>
<name>A0A067ERI4_CITSI</name>
<sequence length="81" mass="9595">CKFSSYPKFFGNTTSKKFVTPRFKFYNGTSDPINHIRHFRQTMALYEHEDALMCRIFPSSLDSLPLNWYHDLPSSSIHEYV</sequence>
<proteinExistence type="predicted"/>
<organism evidence="1 2">
    <name type="scientific">Citrus sinensis</name>
    <name type="common">Sweet orange</name>
    <name type="synonym">Citrus aurantium var. sinensis</name>
    <dbReference type="NCBI Taxonomy" id="2711"/>
    <lineage>
        <taxon>Eukaryota</taxon>
        <taxon>Viridiplantae</taxon>
        <taxon>Streptophyta</taxon>
        <taxon>Embryophyta</taxon>
        <taxon>Tracheophyta</taxon>
        <taxon>Spermatophyta</taxon>
        <taxon>Magnoliopsida</taxon>
        <taxon>eudicotyledons</taxon>
        <taxon>Gunneridae</taxon>
        <taxon>Pentapetalae</taxon>
        <taxon>rosids</taxon>
        <taxon>malvids</taxon>
        <taxon>Sapindales</taxon>
        <taxon>Rutaceae</taxon>
        <taxon>Aurantioideae</taxon>
        <taxon>Citrus</taxon>
    </lineage>
</organism>
<gene>
    <name evidence="1" type="ORF">CISIN_1g046413mg</name>
</gene>
<accession>A0A067ERI4</accession>